<protein>
    <submittedName>
        <fullName evidence="3">Uncharacterized protein</fullName>
    </submittedName>
</protein>
<dbReference type="Proteomes" id="UP000007364">
    <property type="component" value="Unassembled WGS sequence"/>
</dbReference>
<keyword evidence="2" id="KW-0472">Membrane</keyword>
<proteinExistence type="predicted"/>
<dbReference type="AlphaFoldDB" id="K2P1Z2"/>
<comment type="caution">
    <text evidence="3">The sequence shown here is derived from an EMBL/GenBank/DDBJ whole genome shotgun (WGS) entry which is preliminary data.</text>
</comment>
<feature type="transmembrane region" description="Helical" evidence="2">
    <location>
        <begin position="78"/>
        <end position="102"/>
    </location>
</feature>
<reference evidence="3 4" key="1">
    <citation type="journal article" date="2012" name="J. Bacteriol.">
        <title>Genome Sequence of Galbibacter marinum Type Strain ck-I2-15.</title>
        <authorList>
            <person name="Lai Q."/>
            <person name="Li C."/>
            <person name="Shao Z."/>
        </authorList>
    </citation>
    <scope>NUCLEOTIDE SEQUENCE [LARGE SCALE GENOMIC DNA]</scope>
    <source>
        <strain evidence="4">ck-I2-15</strain>
    </source>
</reference>
<dbReference type="OrthoDB" id="1453655at2"/>
<dbReference type="STRING" id="555500.I215_09431"/>
<evidence type="ECO:0000256" key="2">
    <source>
        <dbReference type="SAM" id="Phobius"/>
    </source>
</evidence>
<keyword evidence="2" id="KW-1133">Transmembrane helix</keyword>
<name>K2P1Z2_9FLAO</name>
<organism evidence="3 4">
    <name type="scientific">Galbibacter marinus</name>
    <dbReference type="NCBI Taxonomy" id="555500"/>
    <lineage>
        <taxon>Bacteria</taxon>
        <taxon>Pseudomonadati</taxon>
        <taxon>Bacteroidota</taxon>
        <taxon>Flavobacteriia</taxon>
        <taxon>Flavobacteriales</taxon>
        <taxon>Flavobacteriaceae</taxon>
        <taxon>Galbibacter</taxon>
    </lineage>
</organism>
<keyword evidence="1" id="KW-0175">Coiled coil</keyword>
<dbReference type="EMBL" id="AMSG01000011">
    <property type="protein sequence ID" value="EKF55073.1"/>
    <property type="molecule type" value="Genomic_DNA"/>
</dbReference>
<evidence type="ECO:0000313" key="3">
    <source>
        <dbReference type="EMBL" id="EKF55073.1"/>
    </source>
</evidence>
<sequence>MTRITQQMELLTTEVERFQNDVKRLEGINENLQGLRVSIDLKELKTFMDHYNNLLKRQSAEQNQFYIKMDVLFKKTKVFLTWLMITFILTTLLIGGSIIYILSTKVNAL</sequence>
<gene>
    <name evidence="3" type="ORF">I215_09431</name>
</gene>
<evidence type="ECO:0000256" key="1">
    <source>
        <dbReference type="SAM" id="Coils"/>
    </source>
</evidence>
<evidence type="ECO:0000313" key="4">
    <source>
        <dbReference type="Proteomes" id="UP000007364"/>
    </source>
</evidence>
<feature type="coiled-coil region" evidence="1">
    <location>
        <begin position="1"/>
        <end position="35"/>
    </location>
</feature>
<keyword evidence="2" id="KW-0812">Transmembrane</keyword>
<dbReference type="RefSeq" id="WP_008991734.1">
    <property type="nucleotide sequence ID" value="NZ_AMSG01000011.1"/>
</dbReference>
<dbReference type="InterPro" id="IPR046617">
    <property type="entry name" value="DUF6730"/>
</dbReference>
<keyword evidence="4" id="KW-1185">Reference proteome</keyword>
<dbReference type="Pfam" id="PF20503">
    <property type="entry name" value="DUF6730"/>
    <property type="match status" value="1"/>
</dbReference>
<accession>K2P1Z2</accession>